<name>A0AAN6TAP3_9PEZI</name>
<gene>
    <name evidence="3" type="ORF">N656DRAFT_289800</name>
</gene>
<dbReference type="SUPFAM" id="SSF56112">
    <property type="entry name" value="Protein kinase-like (PK-like)"/>
    <property type="match status" value="1"/>
</dbReference>
<proteinExistence type="predicted"/>
<dbReference type="AlphaFoldDB" id="A0AAN6TAP3"/>
<feature type="domain" description="Protein kinase" evidence="2">
    <location>
        <begin position="400"/>
        <end position="715"/>
    </location>
</feature>
<reference evidence="3" key="2">
    <citation type="submission" date="2023-05" db="EMBL/GenBank/DDBJ databases">
        <authorList>
            <consortium name="Lawrence Berkeley National Laboratory"/>
            <person name="Steindorff A."/>
            <person name="Hensen N."/>
            <person name="Bonometti L."/>
            <person name="Westerberg I."/>
            <person name="Brannstrom I.O."/>
            <person name="Guillou S."/>
            <person name="Cros-Aarteil S."/>
            <person name="Calhoun S."/>
            <person name="Haridas S."/>
            <person name="Kuo A."/>
            <person name="Mondo S."/>
            <person name="Pangilinan J."/>
            <person name="Riley R."/>
            <person name="Labutti K."/>
            <person name="Andreopoulos B."/>
            <person name="Lipzen A."/>
            <person name="Chen C."/>
            <person name="Yanf M."/>
            <person name="Daum C."/>
            <person name="Ng V."/>
            <person name="Clum A."/>
            <person name="Ohm R."/>
            <person name="Martin F."/>
            <person name="Silar P."/>
            <person name="Natvig D."/>
            <person name="Lalanne C."/>
            <person name="Gautier V."/>
            <person name="Ament-Velasquez S.L."/>
            <person name="Kruys A."/>
            <person name="Hutchinson M.I."/>
            <person name="Powell A.J."/>
            <person name="Barry K."/>
            <person name="Miller A.N."/>
            <person name="Grigoriev I.V."/>
            <person name="Debuchy R."/>
            <person name="Gladieux P."/>
            <person name="Thoren M.H."/>
            <person name="Johannesson H."/>
        </authorList>
    </citation>
    <scope>NUCLEOTIDE SEQUENCE</scope>
    <source>
        <strain evidence="3">CBS 508.74</strain>
    </source>
</reference>
<comment type="caution">
    <text evidence="3">The sequence shown here is derived from an EMBL/GenBank/DDBJ whole genome shotgun (WGS) entry which is preliminary data.</text>
</comment>
<dbReference type="Proteomes" id="UP001302812">
    <property type="component" value="Unassembled WGS sequence"/>
</dbReference>
<dbReference type="InterPro" id="IPR000719">
    <property type="entry name" value="Prot_kinase_dom"/>
</dbReference>
<evidence type="ECO:0000256" key="1">
    <source>
        <dbReference type="SAM" id="MobiDB-lite"/>
    </source>
</evidence>
<feature type="compositionally biased region" description="Low complexity" evidence="1">
    <location>
        <begin position="99"/>
        <end position="109"/>
    </location>
</feature>
<dbReference type="PANTHER" id="PTHR24359">
    <property type="entry name" value="SERINE/THREONINE-PROTEIN KINASE SBK1"/>
    <property type="match status" value="1"/>
</dbReference>
<feature type="region of interest" description="Disordered" evidence="1">
    <location>
        <begin position="1"/>
        <end position="116"/>
    </location>
</feature>
<dbReference type="GeneID" id="89933263"/>
<dbReference type="PANTHER" id="PTHR24359:SF37">
    <property type="entry name" value="PROTEIN KINASE DOMAIN-CONTAINING PROTEIN"/>
    <property type="match status" value="1"/>
</dbReference>
<protein>
    <submittedName>
        <fullName evidence="3">Kinase-like protein</fullName>
    </submittedName>
</protein>
<feature type="compositionally biased region" description="Polar residues" evidence="1">
    <location>
        <begin position="144"/>
        <end position="156"/>
    </location>
</feature>
<keyword evidence="3" id="KW-0418">Kinase</keyword>
<feature type="region of interest" description="Disordered" evidence="1">
    <location>
        <begin position="134"/>
        <end position="156"/>
    </location>
</feature>
<feature type="compositionally biased region" description="Basic and acidic residues" evidence="1">
    <location>
        <begin position="69"/>
        <end position="80"/>
    </location>
</feature>
<dbReference type="GO" id="GO:0005524">
    <property type="term" value="F:ATP binding"/>
    <property type="evidence" value="ECO:0007669"/>
    <property type="project" value="InterPro"/>
</dbReference>
<keyword evidence="4" id="KW-1185">Reference proteome</keyword>
<dbReference type="RefSeq" id="XP_064667894.1">
    <property type="nucleotide sequence ID" value="XM_064809140.1"/>
</dbReference>
<dbReference type="SMART" id="SM00220">
    <property type="entry name" value="S_TKc"/>
    <property type="match status" value="1"/>
</dbReference>
<organism evidence="3 4">
    <name type="scientific">Canariomyces notabilis</name>
    <dbReference type="NCBI Taxonomy" id="2074819"/>
    <lineage>
        <taxon>Eukaryota</taxon>
        <taxon>Fungi</taxon>
        <taxon>Dikarya</taxon>
        <taxon>Ascomycota</taxon>
        <taxon>Pezizomycotina</taxon>
        <taxon>Sordariomycetes</taxon>
        <taxon>Sordariomycetidae</taxon>
        <taxon>Sordariales</taxon>
        <taxon>Chaetomiaceae</taxon>
        <taxon>Canariomyces</taxon>
    </lineage>
</organism>
<dbReference type="InterPro" id="IPR011009">
    <property type="entry name" value="Kinase-like_dom_sf"/>
</dbReference>
<dbReference type="Gene3D" id="1.10.510.10">
    <property type="entry name" value="Transferase(Phosphotransferase) domain 1"/>
    <property type="match status" value="1"/>
</dbReference>
<feature type="compositionally biased region" description="Polar residues" evidence="1">
    <location>
        <begin position="54"/>
        <end position="63"/>
    </location>
</feature>
<evidence type="ECO:0000259" key="2">
    <source>
        <dbReference type="PROSITE" id="PS50011"/>
    </source>
</evidence>
<dbReference type="EMBL" id="MU853351">
    <property type="protein sequence ID" value="KAK4110324.1"/>
    <property type="molecule type" value="Genomic_DNA"/>
</dbReference>
<feature type="compositionally biased region" description="Polar residues" evidence="1">
    <location>
        <begin position="81"/>
        <end position="94"/>
    </location>
</feature>
<reference evidence="3" key="1">
    <citation type="journal article" date="2023" name="Mol. Phylogenet. Evol.">
        <title>Genome-scale phylogeny and comparative genomics of the fungal order Sordariales.</title>
        <authorList>
            <person name="Hensen N."/>
            <person name="Bonometti L."/>
            <person name="Westerberg I."/>
            <person name="Brannstrom I.O."/>
            <person name="Guillou S."/>
            <person name="Cros-Aarteil S."/>
            <person name="Calhoun S."/>
            <person name="Haridas S."/>
            <person name="Kuo A."/>
            <person name="Mondo S."/>
            <person name="Pangilinan J."/>
            <person name="Riley R."/>
            <person name="LaButti K."/>
            <person name="Andreopoulos B."/>
            <person name="Lipzen A."/>
            <person name="Chen C."/>
            <person name="Yan M."/>
            <person name="Daum C."/>
            <person name="Ng V."/>
            <person name="Clum A."/>
            <person name="Steindorff A."/>
            <person name="Ohm R.A."/>
            <person name="Martin F."/>
            <person name="Silar P."/>
            <person name="Natvig D.O."/>
            <person name="Lalanne C."/>
            <person name="Gautier V."/>
            <person name="Ament-Velasquez S.L."/>
            <person name="Kruys A."/>
            <person name="Hutchinson M.I."/>
            <person name="Powell A.J."/>
            <person name="Barry K."/>
            <person name="Miller A.N."/>
            <person name="Grigoriev I.V."/>
            <person name="Debuchy R."/>
            <person name="Gladieux P."/>
            <person name="Hiltunen Thoren M."/>
            <person name="Johannesson H."/>
        </authorList>
    </citation>
    <scope>NUCLEOTIDE SEQUENCE</scope>
    <source>
        <strain evidence="3">CBS 508.74</strain>
    </source>
</reference>
<evidence type="ECO:0000313" key="3">
    <source>
        <dbReference type="EMBL" id="KAK4110324.1"/>
    </source>
</evidence>
<keyword evidence="3" id="KW-0808">Transferase</keyword>
<dbReference type="Pfam" id="PF00069">
    <property type="entry name" value="Pkinase"/>
    <property type="match status" value="1"/>
</dbReference>
<sequence length="783" mass="87362">MRGRLDQEGDGGGGSTTSLVPIDHENESNLEGPGAIPPSSTSQMIHQPVAPGLPQSSNLSAIPQNPPAAHDRPEETKSRIDTTNLLSPVLQLNGQEVGPRSPSRPRTPSAVEVEDPEGNKVFIFQDNDLTNARASATARDTPKSLYSQPKSGSEHSFASIQTVNDLGFSRQETAKTTAIWSPESLHPNRVHATSGIASPDQPGDESGGIPVAAQTKLSALPRLNKLLRWFCCPKPKDPAQTRLNKLLRGFYCKPGDSARLKFIPISDIERCLSEENVQDVLRQEIPRANLDELTKRICGVPSRRRLFAILVLGNKTSCIKCLIDSDIDDSDLPFVIVSQASSSESVYTRTGKRIKCFDDWDDSEIEWLLGQQHAVACPFFDLGSGDLFFYDLPNDAVLPFVEAELAGEGGEAKVQKVLIHPAHHNFPGQAGVEKQYFAVRTLKTENKREYEAEVEILRRFSGQNKSHPHLVRLLLTYQHGKSFHMVFPWANGNLCDFWKTNNPPERGHALACWMLSQCHGIADGIREIHGEIPDSGLGPDDNLKNTGRHGDIKPENILWFKGHNGSEDHLRITDFGFSVFHRYVSRSRDQVPRGGSPSYRAPECDLPRATISVKFDIWTLGCLFLDFITWYLLGLEADEIFTDARVKEDKTVPVHSYMYPWLAEDKFFILSVSGDNSSVVATLKTSVLEWMDKLRALDHCPRFAHDFIRIIHQGLLHPDKAARWDGRKTVDELAKILDKCRNSEEYCVEPYKSRDGPLEAFTFIVCGSTSQREAKTTNLTTHF</sequence>
<dbReference type="CDD" id="cd00180">
    <property type="entry name" value="PKc"/>
    <property type="match status" value="1"/>
</dbReference>
<dbReference type="PROSITE" id="PS50011">
    <property type="entry name" value="PROTEIN_KINASE_DOM"/>
    <property type="match status" value="1"/>
</dbReference>
<evidence type="ECO:0000313" key="4">
    <source>
        <dbReference type="Proteomes" id="UP001302812"/>
    </source>
</evidence>
<accession>A0AAN6TAP3</accession>
<dbReference type="GO" id="GO:0004674">
    <property type="term" value="F:protein serine/threonine kinase activity"/>
    <property type="evidence" value="ECO:0007669"/>
    <property type="project" value="TreeGrafter"/>
</dbReference>